<dbReference type="EMBL" id="FLQY01000364">
    <property type="protein sequence ID" value="SBT10678.1"/>
    <property type="molecule type" value="Genomic_DNA"/>
</dbReference>
<dbReference type="Pfam" id="PF24175">
    <property type="entry name" value="SU10_adaptor"/>
    <property type="match status" value="1"/>
</dbReference>
<evidence type="ECO:0000313" key="2">
    <source>
        <dbReference type="EMBL" id="SBT10678.1"/>
    </source>
</evidence>
<dbReference type="RefSeq" id="WP_186412251.1">
    <property type="nucleotide sequence ID" value="NZ_FLQY01000364.1"/>
</dbReference>
<evidence type="ECO:0000256" key="1">
    <source>
        <dbReference type="SAM" id="MobiDB-lite"/>
    </source>
</evidence>
<dbReference type="InterPro" id="IPR056209">
    <property type="entry name" value="SU10_adaptor"/>
</dbReference>
<organism evidence="2 3">
    <name type="scientific">Candidatus Propionivibrio aalborgensis</name>
    <dbReference type="NCBI Taxonomy" id="1860101"/>
    <lineage>
        <taxon>Bacteria</taxon>
        <taxon>Pseudomonadati</taxon>
        <taxon>Pseudomonadota</taxon>
        <taxon>Betaproteobacteria</taxon>
        <taxon>Rhodocyclales</taxon>
        <taxon>Rhodocyclaceae</taxon>
        <taxon>Propionivibrio</taxon>
    </lineage>
</organism>
<reference evidence="2 3" key="1">
    <citation type="submission" date="2016-06" db="EMBL/GenBank/DDBJ databases">
        <authorList>
            <person name="Kjaerup R.B."/>
            <person name="Dalgaard T.S."/>
            <person name="Juul-Madsen H.R."/>
        </authorList>
    </citation>
    <scope>NUCLEOTIDE SEQUENCE [LARGE SCALE GENOMIC DNA]</scope>
    <source>
        <strain evidence="2">2</strain>
    </source>
</reference>
<feature type="region of interest" description="Disordered" evidence="1">
    <location>
        <begin position="199"/>
        <end position="219"/>
    </location>
</feature>
<protein>
    <submittedName>
        <fullName evidence="2">Uncharacterized protein</fullName>
    </submittedName>
</protein>
<dbReference type="Proteomes" id="UP000199600">
    <property type="component" value="Unassembled WGS sequence"/>
</dbReference>
<sequence>MNLSELIEAFRIESGDSVNKPYFWSDSYLTFLANEAESEACRRAWLLRDSTSSFCEVDVAADEPLITLDPAIITVLRARLSTVIGALSSITSTQMDDCEPLWETHAGRPTSYVPDYQTGALRLYPIPNVDDVLFMTVSRLPVRKMEDDEDVPEIRPEYHYALIHWMLYRAYMKQDADTFAPGKAAVSIAEFEKEFGKRSSARNETWQRERHTLGGNPIA</sequence>
<proteinExistence type="predicted"/>
<keyword evidence="3" id="KW-1185">Reference proteome</keyword>
<gene>
    <name evidence="2" type="ORF">PROAA_610038</name>
</gene>
<accession>A0A1A8Y2Q7</accession>
<dbReference type="AlphaFoldDB" id="A0A1A8Y2Q7"/>
<name>A0A1A8Y2Q7_9RHOO</name>
<evidence type="ECO:0000313" key="3">
    <source>
        <dbReference type="Proteomes" id="UP000199600"/>
    </source>
</evidence>